<dbReference type="PANTHER" id="PTHR47916:SF1">
    <property type="entry name" value="3-HYDROXY-5-PHOSPHONOOXYPENTANE-2,4-DIONE THIOLASE"/>
    <property type="match status" value="1"/>
</dbReference>
<gene>
    <name evidence="1" type="ORF">M2350_002252</name>
</gene>
<accession>A0ABT2EPF2</accession>
<comment type="caution">
    <text evidence="1">The sequence shown here is derived from an EMBL/GenBank/DDBJ whole genome shotgun (WGS) entry which is preliminary data.</text>
</comment>
<organism evidence="1 2">
    <name type="scientific">Candidatus Fervidibacter sacchari</name>
    <dbReference type="NCBI Taxonomy" id="1448929"/>
    <lineage>
        <taxon>Bacteria</taxon>
        <taxon>Candidatus Fervidibacterota</taxon>
        <taxon>Candidatus Fervidibacter</taxon>
    </lineage>
</organism>
<dbReference type="Pfam" id="PF01791">
    <property type="entry name" value="DeoC"/>
    <property type="match status" value="1"/>
</dbReference>
<dbReference type="NCBIfam" id="NF005556">
    <property type="entry name" value="PRK07226.1"/>
    <property type="match status" value="1"/>
</dbReference>
<dbReference type="PIRSF" id="PIRSF038992">
    <property type="entry name" value="Aldolase_Ia"/>
    <property type="match status" value="1"/>
</dbReference>
<sequence length="281" mass="30573">MSDGLGKHLRMSRILNPSTGNGIVVAMDHGLFLGPIKGVENIREAVERVVEGQPDALQVTAGVASAIEKFLVGKNAPGFVLRVDATNIWRSKPEPKEGYHVAVASVEDAVRLGADAIVAFFFVGYETDAQEADNLEKLANLASQCRVWQMPLIIEPLVIERGVHAVRDPERIKLAVRIASELGADALKVDYTGDPESFAEIVEAVTAPILVRGGPKMDTDEAVLKMVREAMDAGAKGLVFGRNIWQHEKPAAILAALKLIVHENATVDEAMKKLRSEMRRR</sequence>
<dbReference type="PANTHER" id="PTHR47916">
    <property type="entry name" value="FRUCTOSE-BISPHOSPHATE ALDOLASE CLASS 1"/>
    <property type="match status" value="1"/>
</dbReference>
<keyword evidence="1" id="KW-0456">Lyase</keyword>
<dbReference type="SMART" id="SM01133">
    <property type="entry name" value="DeoC"/>
    <property type="match status" value="1"/>
</dbReference>
<dbReference type="InterPro" id="IPR002915">
    <property type="entry name" value="DeoC/FbaB/LacD_aldolase"/>
</dbReference>
<dbReference type="InterPro" id="IPR050456">
    <property type="entry name" value="DeoC/FbaB_aldolase"/>
</dbReference>
<reference evidence="1 2" key="1">
    <citation type="submission" date="2022-08" db="EMBL/GenBank/DDBJ databases">
        <title>Bacterial and archaeal communities from various locations to study Microbial Dark Matter (Phase II).</title>
        <authorList>
            <person name="Stepanauskas R."/>
        </authorList>
    </citation>
    <scope>NUCLEOTIDE SEQUENCE [LARGE SCALE GENOMIC DNA]</scope>
    <source>
        <strain evidence="1 2">PD1</strain>
    </source>
</reference>
<dbReference type="InterPro" id="IPR013785">
    <property type="entry name" value="Aldolase_TIM"/>
</dbReference>
<evidence type="ECO:0000313" key="1">
    <source>
        <dbReference type="EMBL" id="MCS3919835.1"/>
    </source>
</evidence>
<name>A0ABT2EPF2_9BACT</name>
<dbReference type="GO" id="GO:0004332">
    <property type="term" value="F:fructose-bisphosphate aldolase activity"/>
    <property type="evidence" value="ECO:0007669"/>
    <property type="project" value="UniProtKB-EC"/>
</dbReference>
<keyword evidence="2" id="KW-1185">Reference proteome</keyword>
<dbReference type="Proteomes" id="UP001204798">
    <property type="component" value="Unassembled WGS sequence"/>
</dbReference>
<proteinExistence type="predicted"/>
<dbReference type="Gene3D" id="3.20.20.70">
    <property type="entry name" value="Aldolase class I"/>
    <property type="match status" value="1"/>
</dbReference>
<dbReference type="EC" id="4.1.2.13" evidence="1"/>
<protein>
    <submittedName>
        <fullName evidence="1">Class I fructose-bisphosphate aldolase</fullName>
        <ecNumber evidence="1">4.1.2.13</ecNumber>
    </submittedName>
</protein>
<dbReference type="RefSeq" id="WP_259096710.1">
    <property type="nucleotide sequence ID" value="NZ_CP130454.1"/>
</dbReference>
<dbReference type="SUPFAM" id="SSF51569">
    <property type="entry name" value="Aldolase"/>
    <property type="match status" value="1"/>
</dbReference>
<dbReference type="InterPro" id="IPR041720">
    <property type="entry name" value="FbaB-like"/>
</dbReference>
<dbReference type="CDD" id="cd00958">
    <property type="entry name" value="DhnA"/>
    <property type="match status" value="1"/>
</dbReference>
<dbReference type="EMBL" id="JANUCP010000004">
    <property type="protein sequence ID" value="MCS3919835.1"/>
    <property type="molecule type" value="Genomic_DNA"/>
</dbReference>
<evidence type="ECO:0000313" key="2">
    <source>
        <dbReference type="Proteomes" id="UP001204798"/>
    </source>
</evidence>